<feature type="transmembrane region" description="Helical" evidence="1">
    <location>
        <begin position="25"/>
        <end position="51"/>
    </location>
</feature>
<keyword evidence="2" id="KW-0482">Metalloprotease</keyword>
<keyword evidence="2" id="KW-0378">Hydrolase</keyword>
<feature type="transmembrane region" description="Helical" evidence="1">
    <location>
        <begin position="166"/>
        <end position="188"/>
    </location>
</feature>
<reference evidence="2 3" key="1">
    <citation type="submission" date="2019-08" db="EMBL/GenBank/DDBJ databases">
        <authorList>
            <person name="Liang Q."/>
        </authorList>
    </citation>
    <scope>NUCLEOTIDE SEQUENCE [LARGE SCALE GENOMIC DNA]</scope>
    <source>
        <strain evidence="2 3">V1718</strain>
    </source>
</reference>
<keyword evidence="1" id="KW-1133">Transmembrane helix</keyword>
<dbReference type="AlphaFoldDB" id="A0A5B8XYM4"/>
<accession>A0A5B8XYM4</accession>
<keyword evidence="1" id="KW-0812">Transmembrane</keyword>
<keyword evidence="2" id="KW-0645">Protease</keyword>
<proteinExistence type="predicted"/>
<dbReference type="EMBL" id="CP042467">
    <property type="protein sequence ID" value="QED30068.1"/>
    <property type="molecule type" value="Genomic_DNA"/>
</dbReference>
<protein>
    <submittedName>
        <fullName evidence="2">PrsW family intramembrane metalloprotease</fullName>
    </submittedName>
</protein>
<feature type="transmembrane region" description="Helical" evidence="1">
    <location>
        <begin position="91"/>
        <end position="111"/>
    </location>
</feature>
<dbReference type="RefSeq" id="WP_146963427.1">
    <property type="nucleotide sequence ID" value="NZ_CP042467.1"/>
</dbReference>
<keyword evidence="1" id="KW-0472">Membrane</keyword>
<dbReference type="InterPro" id="IPR026898">
    <property type="entry name" value="PrsW"/>
</dbReference>
<gene>
    <name evidence="2" type="ORF">FRD01_23095</name>
</gene>
<dbReference type="KEGG" id="bbae:FRD01_23095"/>
<sequence length="390" mass="43263">MGEQKAPSTMAIAMGKKKPETGRQVALGCGGCLTLIFGVIGLLSVSTTLWFEFTSAPLKFVIATFLAFLICAPYALFYVWIDRNEQEPWPLLAAAFLWGAVASTGLSIIGNEFSRGVFSAFVQDPMMVGQLTASLSAPLFEEITKGFALVLIYVMFPKHFDNVLDGVVYGALAGLGFATIENILYYVRSDSIIVTFWMRGIVSGVGSHAAYSAIFGAGLGAFRVMRRGGLRYIILMASMALAMFVHFVWNSVGRIFMAGVESGVEALFLRIPLQALVVNVPFFIAMLVTAAFALRHESKLIKEYLSTEDRSIVKEEDLEFLLPARRRVWREWKLLLGGKFSDYMKVTKRNKLLIRLAFEKWHMRAETGIGDHETAQGHAVEVIELRKKLA</sequence>
<dbReference type="PANTHER" id="PTHR36844">
    <property type="entry name" value="PROTEASE PRSW"/>
    <property type="match status" value="1"/>
</dbReference>
<evidence type="ECO:0000313" key="3">
    <source>
        <dbReference type="Proteomes" id="UP000321595"/>
    </source>
</evidence>
<feature type="transmembrane region" description="Helical" evidence="1">
    <location>
        <begin position="269"/>
        <end position="294"/>
    </location>
</feature>
<dbReference type="Pfam" id="PF13367">
    <property type="entry name" value="PrsW-protease"/>
    <property type="match status" value="1"/>
</dbReference>
<dbReference type="PANTHER" id="PTHR36844:SF1">
    <property type="entry name" value="PROTEASE PRSW"/>
    <property type="match status" value="1"/>
</dbReference>
<evidence type="ECO:0000313" key="2">
    <source>
        <dbReference type="EMBL" id="QED30068.1"/>
    </source>
</evidence>
<feature type="transmembrane region" description="Helical" evidence="1">
    <location>
        <begin position="131"/>
        <end position="154"/>
    </location>
</feature>
<dbReference type="Proteomes" id="UP000321595">
    <property type="component" value="Chromosome"/>
</dbReference>
<feature type="transmembrane region" description="Helical" evidence="1">
    <location>
        <begin position="200"/>
        <end position="222"/>
    </location>
</feature>
<name>A0A5B8XYM4_9DELT</name>
<evidence type="ECO:0000256" key="1">
    <source>
        <dbReference type="SAM" id="Phobius"/>
    </source>
</evidence>
<feature type="transmembrane region" description="Helical" evidence="1">
    <location>
        <begin position="229"/>
        <end position="249"/>
    </location>
</feature>
<dbReference type="GO" id="GO:0006508">
    <property type="term" value="P:proteolysis"/>
    <property type="evidence" value="ECO:0007669"/>
    <property type="project" value="UniProtKB-KW"/>
</dbReference>
<dbReference type="OrthoDB" id="9785431at2"/>
<keyword evidence="3" id="KW-1185">Reference proteome</keyword>
<feature type="transmembrane region" description="Helical" evidence="1">
    <location>
        <begin position="57"/>
        <end position="79"/>
    </location>
</feature>
<organism evidence="2 3">
    <name type="scientific">Microvenator marinus</name>
    <dbReference type="NCBI Taxonomy" id="2600177"/>
    <lineage>
        <taxon>Bacteria</taxon>
        <taxon>Deltaproteobacteria</taxon>
        <taxon>Bradymonadales</taxon>
        <taxon>Microvenatoraceae</taxon>
        <taxon>Microvenator</taxon>
    </lineage>
</organism>
<dbReference type="GO" id="GO:0008237">
    <property type="term" value="F:metallopeptidase activity"/>
    <property type="evidence" value="ECO:0007669"/>
    <property type="project" value="UniProtKB-KW"/>
</dbReference>